<organism evidence="2 3">
    <name type="scientific">Congregibacter variabilis</name>
    <dbReference type="NCBI Taxonomy" id="3081200"/>
    <lineage>
        <taxon>Bacteria</taxon>
        <taxon>Pseudomonadati</taxon>
        <taxon>Pseudomonadota</taxon>
        <taxon>Gammaproteobacteria</taxon>
        <taxon>Cellvibrionales</taxon>
        <taxon>Halieaceae</taxon>
        <taxon>Congregibacter</taxon>
    </lineage>
</organism>
<evidence type="ECO:0000259" key="1">
    <source>
        <dbReference type="PROSITE" id="PS51833"/>
    </source>
</evidence>
<dbReference type="InterPro" id="IPR003607">
    <property type="entry name" value="HD/PDEase_dom"/>
</dbReference>
<dbReference type="EMBL" id="CP136864">
    <property type="protein sequence ID" value="WOJ94805.1"/>
    <property type="molecule type" value="Genomic_DNA"/>
</dbReference>
<dbReference type="Pfam" id="PF08668">
    <property type="entry name" value="HDOD"/>
    <property type="match status" value="1"/>
</dbReference>
<accession>A0ABZ0I6K1</accession>
<dbReference type="Proteomes" id="UP001626537">
    <property type="component" value="Chromosome"/>
</dbReference>
<reference evidence="2 3" key="1">
    <citation type="submission" date="2023-10" db="EMBL/GenBank/DDBJ databases">
        <title>Two novel species belonging to the OM43/NOR5 clade.</title>
        <authorList>
            <person name="Park M."/>
        </authorList>
    </citation>
    <scope>NUCLEOTIDE SEQUENCE [LARGE SCALE GENOMIC DNA]</scope>
    <source>
        <strain evidence="2 3">IMCC43200</strain>
    </source>
</reference>
<name>A0ABZ0I6K1_9GAMM</name>
<dbReference type="InterPro" id="IPR052340">
    <property type="entry name" value="RNase_Y/CdgJ"/>
</dbReference>
<dbReference type="PANTHER" id="PTHR33525">
    <property type="match status" value="1"/>
</dbReference>
<evidence type="ECO:0000313" key="2">
    <source>
        <dbReference type="EMBL" id="WOJ94805.1"/>
    </source>
</evidence>
<proteinExistence type="predicted"/>
<dbReference type="RefSeq" id="WP_407349438.1">
    <property type="nucleotide sequence ID" value="NZ_CP136864.1"/>
</dbReference>
<feature type="domain" description="HDOD" evidence="1">
    <location>
        <begin position="22"/>
        <end position="214"/>
    </location>
</feature>
<dbReference type="SMART" id="SM00471">
    <property type="entry name" value="HDc"/>
    <property type="match status" value="1"/>
</dbReference>
<dbReference type="InterPro" id="IPR006675">
    <property type="entry name" value="HDIG_dom"/>
</dbReference>
<keyword evidence="3" id="KW-1185">Reference proteome</keyword>
<dbReference type="SUPFAM" id="SSF109604">
    <property type="entry name" value="HD-domain/PDEase-like"/>
    <property type="match status" value="1"/>
</dbReference>
<gene>
    <name evidence="2" type="ORF">R0135_06455</name>
</gene>
<dbReference type="NCBIfam" id="TIGR00277">
    <property type="entry name" value="HDIG"/>
    <property type="match status" value="1"/>
</dbReference>
<dbReference type="Gene3D" id="1.10.3210.10">
    <property type="entry name" value="Hypothetical protein af1432"/>
    <property type="match status" value="1"/>
</dbReference>
<dbReference type="PROSITE" id="PS51833">
    <property type="entry name" value="HDOD"/>
    <property type="match status" value="1"/>
</dbReference>
<evidence type="ECO:0000313" key="3">
    <source>
        <dbReference type="Proteomes" id="UP001626537"/>
    </source>
</evidence>
<dbReference type="CDD" id="cd00077">
    <property type="entry name" value="HDc"/>
    <property type="match status" value="1"/>
</dbReference>
<protein>
    <submittedName>
        <fullName evidence="2">HDOD domain-containing protein</fullName>
    </submittedName>
</protein>
<sequence length="313" mass="35043">MSSPELRGSNLRPAVVRLMEELPVLPICISTLTRPDVDIDDHIDDILALAKVEPCLTIRIFQLAAKHFPSRAVTSVQQALMLVGSRAIDELIEVQSMARPFHPDNDEERCMWAHFVHVSIAAGMLAKVYGQLGVKPEAAEEAGLLHDLGRLVHYKHLAKSPSEIEMQGYRDPAELLQAEEAVFGISHVALGSVAAEIAHAPAYIRDCIDHHHSKAANIPRKTSAANGSLIELVAIADEIAMYCHRRPADDEDEFAKRSRRFMETRSVYVKKCRPKLEDVYEVLLSSLKQTQTEYLRLGMGPPPQLEYMDIQRR</sequence>
<dbReference type="PANTHER" id="PTHR33525:SF3">
    <property type="entry name" value="RIBONUCLEASE Y"/>
    <property type="match status" value="1"/>
</dbReference>
<dbReference type="InterPro" id="IPR013976">
    <property type="entry name" value="HDOD"/>
</dbReference>